<dbReference type="OrthoDB" id="6285196at2759"/>
<dbReference type="EMBL" id="HG994594">
    <property type="protein sequence ID" value="CAF2862634.1"/>
    <property type="molecule type" value="Genomic_DNA"/>
</dbReference>
<dbReference type="PROSITE" id="PS51016">
    <property type="entry name" value="MYTH4"/>
    <property type="match status" value="1"/>
</dbReference>
<accession>A0A7R8H5F8</accession>
<dbReference type="CDD" id="cd14473">
    <property type="entry name" value="FERM_B-lobe"/>
    <property type="match status" value="1"/>
</dbReference>
<dbReference type="SUPFAM" id="SSF47031">
    <property type="entry name" value="Second domain of FERM"/>
    <property type="match status" value="1"/>
</dbReference>
<feature type="compositionally biased region" description="Acidic residues" evidence="3">
    <location>
        <begin position="542"/>
        <end position="552"/>
    </location>
</feature>
<evidence type="ECO:0000256" key="1">
    <source>
        <dbReference type="ARBA" id="ARBA00022737"/>
    </source>
</evidence>
<feature type="region of interest" description="Disordered" evidence="3">
    <location>
        <begin position="542"/>
        <end position="567"/>
    </location>
</feature>
<feature type="compositionally biased region" description="Low complexity" evidence="3">
    <location>
        <begin position="259"/>
        <end position="272"/>
    </location>
</feature>
<dbReference type="Pfam" id="PF00373">
    <property type="entry name" value="FERM_M"/>
    <property type="match status" value="1"/>
</dbReference>
<keyword evidence="1" id="KW-0677">Repeat</keyword>
<dbReference type="InterPro" id="IPR000857">
    <property type="entry name" value="MyTH4_dom"/>
</dbReference>
<organism evidence="4 5">
    <name type="scientific">Lepeophtheirus salmonis</name>
    <name type="common">Salmon louse</name>
    <name type="synonym">Caligus salmonis</name>
    <dbReference type="NCBI Taxonomy" id="72036"/>
    <lineage>
        <taxon>Eukaryota</taxon>
        <taxon>Metazoa</taxon>
        <taxon>Ecdysozoa</taxon>
        <taxon>Arthropoda</taxon>
        <taxon>Crustacea</taxon>
        <taxon>Multicrustacea</taxon>
        <taxon>Hexanauplia</taxon>
        <taxon>Copepoda</taxon>
        <taxon>Siphonostomatoida</taxon>
        <taxon>Caligidae</taxon>
        <taxon>Lepeophtheirus</taxon>
    </lineage>
</organism>
<sequence>MEEDNSLNDLILQLSDLENRVIEAETRADDAEDKVRVMEQRLNEVDWSPNASSNSIHDPKDRLIRSLESEVEQQKLLRLTDAKQVEAKAARIKDWVTNKLRELEEQNDHLKVQNIHCNEQMELLHNRLEQLQVLSASTKSRQTTSITSIEESSSKKSTEDQPIPTPRTAHPRSNRPESESILLPNNGVTSEGGGVLGVTDVLSRHQSLHMSKIMTTLKFTLLPMKKKVPRAWVDSTCTEISDETPSSSGGRTGSGDSGLTGLSPTSSASSSRFPSWEDRIYQVASEGLTVNSEAKMNFQRGAFGCDINVPRILQPLKGEPLKFGPSLLLETALIAPIMKMVEIPEEVQQLPLLLVKISLPSPRMTTTTNSTSLYKHQHNTLTVHSHVPTNKTFVSSGKLDTSFDSDLSNDYAIPPDASGGVNSHIGALSYWKSQHDTHRKPQGLISLDESCRVSRNQGSNTFEIATGSKTYYLTADNQPRYGRLGPSTTTKRYSEKRTTALNSGRNAGVFSLGKYSFISERTPNDQHPVGQINMRDSRVEEVENISDSDSDEVASPNEPFVSGGDPKAGTDFEQLIQKLMEEDGDYNSVVLETSSHVPSIIYDCCDGLCWNRLSRGTGSKCNPKHCIDVPELHQELLCALIKQTSRHCASSSKAHQGMQVKRQSSFKHPKSFLMNASQLFSCESNGGSGGTQPKVLATPSGPPVPSLAEATSNCVFIQGWMLLALTVSIFVPKSRKLLWFLRAHLNKNKDQKTETGKYAAYCSRALERSVVNGPRHCKPSRMEVLSILLKKKNPDHHSLPHAVPVHFLNENLSSRWLRWIYNDCRVCDVISRLGNGPSREGNGKKKNEKIRKLYDSCIKIDYSGERIYLEKWDKERLLFCYQVSRQIVQGKFPLNKELAFEIAALMSQIHYGDFEKGSSKCGHSKEALERFFPGRYLSEEEEDFSSMETRLWQFFGAALFSVKMVNEDVPMSIWMSINEEGISILDHSTMQLTSRYPYDSIVTFGGCQEDFMIVINQDADLHPRRCSQESQGSNAKLLFQTEKAIILEITLLVADYMNAIGKQAGPGLMPSTPKLMARHAVSSSGANSRMSNRVAVKKDSSWIVELLNQPFELRKSGKNESIPEVVDDTVMVPINSVDRSTAEFSKIKEVIMEEYVNGT</sequence>
<dbReference type="InterPro" id="IPR038185">
    <property type="entry name" value="MyTH4_dom_sf"/>
</dbReference>
<dbReference type="PANTHER" id="PTHR22903:SF8">
    <property type="entry name" value="MAX-1A"/>
    <property type="match status" value="1"/>
</dbReference>
<dbReference type="Gene3D" id="2.30.29.30">
    <property type="entry name" value="Pleckstrin-homology domain (PH domain)/Phosphotyrosine-binding domain (PTB)"/>
    <property type="match status" value="2"/>
</dbReference>
<protein>
    <submittedName>
        <fullName evidence="4">(salmon louse) hypothetical protein</fullName>
    </submittedName>
</protein>
<dbReference type="Gene3D" id="1.20.80.10">
    <property type="match status" value="1"/>
</dbReference>
<dbReference type="SUPFAM" id="SSF50729">
    <property type="entry name" value="PH domain-like"/>
    <property type="match status" value="1"/>
</dbReference>
<dbReference type="InterPro" id="IPR019748">
    <property type="entry name" value="FERM_central"/>
</dbReference>
<feature type="region of interest" description="Disordered" evidence="3">
    <location>
        <begin position="239"/>
        <end position="272"/>
    </location>
</feature>
<proteinExistence type="predicted"/>
<evidence type="ECO:0000313" key="5">
    <source>
        <dbReference type="Proteomes" id="UP000675881"/>
    </source>
</evidence>
<reference evidence="4" key="1">
    <citation type="submission" date="2021-02" db="EMBL/GenBank/DDBJ databases">
        <authorList>
            <person name="Bekaert M."/>
        </authorList>
    </citation>
    <scope>NUCLEOTIDE SEQUENCE</scope>
    <source>
        <strain evidence="4">IoA-00</strain>
    </source>
</reference>
<dbReference type="SMART" id="SM00139">
    <property type="entry name" value="MyTH4"/>
    <property type="match status" value="1"/>
</dbReference>
<dbReference type="Pfam" id="PF00784">
    <property type="entry name" value="MyTH4"/>
    <property type="match status" value="1"/>
</dbReference>
<dbReference type="Proteomes" id="UP000675881">
    <property type="component" value="Chromosome 15"/>
</dbReference>
<dbReference type="InterPro" id="IPR011993">
    <property type="entry name" value="PH-like_dom_sf"/>
</dbReference>
<dbReference type="InterPro" id="IPR014352">
    <property type="entry name" value="FERM/acyl-CoA-bd_prot_sf"/>
</dbReference>
<keyword evidence="2" id="KW-0175">Coiled coil</keyword>
<feature type="region of interest" description="Disordered" evidence="3">
    <location>
        <begin position="136"/>
        <end position="190"/>
    </location>
</feature>
<keyword evidence="5" id="KW-1185">Reference proteome</keyword>
<evidence type="ECO:0000256" key="3">
    <source>
        <dbReference type="SAM" id="MobiDB-lite"/>
    </source>
</evidence>
<dbReference type="InterPro" id="IPR035963">
    <property type="entry name" value="FERM_2"/>
</dbReference>
<dbReference type="AlphaFoldDB" id="A0A7R8H5F8"/>
<dbReference type="Gene3D" id="1.25.40.530">
    <property type="entry name" value="MyTH4 domain"/>
    <property type="match status" value="1"/>
</dbReference>
<feature type="coiled-coil region" evidence="2">
    <location>
        <begin position="7"/>
        <end position="41"/>
    </location>
</feature>
<dbReference type="PANTHER" id="PTHR22903">
    <property type="entry name" value="PLEKHH PROTEIN"/>
    <property type="match status" value="1"/>
</dbReference>
<gene>
    <name evidence="4" type="ORF">LSAA_6039</name>
</gene>
<feature type="coiled-coil region" evidence="2">
    <location>
        <begin position="93"/>
        <end position="120"/>
    </location>
</feature>
<evidence type="ECO:0000256" key="2">
    <source>
        <dbReference type="SAM" id="Coils"/>
    </source>
</evidence>
<name>A0A7R8H5F8_LEPSM</name>
<evidence type="ECO:0000313" key="4">
    <source>
        <dbReference type="EMBL" id="CAF2862634.1"/>
    </source>
</evidence>
<dbReference type="GO" id="GO:0005856">
    <property type="term" value="C:cytoskeleton"/>
    <property type="evidence" value="ECO:0007669"/>
    <property type="project" value="InterPro"/>
</dbReference>